<proteinExistence type="predicted"/>
<feature type="region of interest" description="Disordered" evidence="1">
    <location>
        <begin position="18"/>
        <end position="37"/>
    </location>
</feature>
<dbReference type="RefSeq" id="WP_188690202.1">
    <property type="nucleotide sequence ID" value="NZ_BMLS01000001.1"/>
</dbReference>
<dbReference type="InterPro" id="IPR003615">
    <property type="entry name" value="HNH_nuc"/>
</dbReference>
<protein>
    <recommendedName>
        <fullName evidence="2">HNH nuclease domain-containing protein</fullName>
    </recommendedName>
</protein>
<reference evidence="3" key="2">
    <citation type="submission" date="2020-09" db="EMBL/GenBank/DDBJ databases">
        <authorList>
            <person name="Sun Q."/>
            <person name="Zhou Y."/>
        </authorList>
    </citation>
    <scope>NUCLEOTIDE SEQUENCE</scope>
    <source>
        <strain evidence="3">CGMCC 1.7086</strain>
    </source>
</reference>
<evidence type="ECO:0000256" key="1">
    <source>
        <dbReference type="SAM" id="MobiDB-lite"/>
    </source>
</evidence>
<organism evidence="3 4">
    <name type="scientific">Bowmanella pacifica</name>
    <dbReference type="NCBI Taxonomy" id="502051"/>
    <lineage>
        <taxon>Bacteria</taxon>
        <taxon>Pseudomonadati</taxon>
        <taxon>Pseudomonadota</taxon>
        <taxon>Gammaproteobacteria</taxon>
        <taxon>Alteromonadales</taxon>
        <taxon>Alteromonadaceae</taxon>
        <taxon>Bowmanella</taxon>
    </lineage>
</organism>
<name>A0A918DGR3_9ALTE</name>
<comment type="caution">
    <text evidence="3">The sequence shown here is derived from an EMBL/GenBank/DDBJ whole genome shotgun (WGS) entry which is preliminary data.</text>
</comment>
<evidence type="ECO:0000313" key="4">
    <source>
        <dbReference type="Proteomes" id="UP000606935"/>
    </source>
</evidence>
<dbReference type="Proteomes" id="UP000606935">
    <property type="component" value="Unassembled WGS sequence"/>
</dbReference>
<dbReference type="Pfam" id="PF13391">
    <property type="entry name" value="HNH_2"/>
    <property type="match status" value="1"/>
</dbReference>
<dbReference type="EMBL" id="BMLS01000001">
    <property type="protein sequence ID" value="GGO65212.1"/>
    <property type="molecule type" value="Genomic_DNA"/>
</dbReference>
<gene>
    <name evidence="3" type="ORF">GCM10010982_06470</name>
</gene>
<evidence type="ECO:0000313" key="3">
    <source>
        <dbReference type="EMBL" id="GGO65212.1"/>
    </source>
</evidence>
<keyword evidence="4" id="KW-1185">Reference proteome</keyword>
<accession>A0A918DGR3</accession>
<feature type="domain" description="HNH nuclease" evidence="2">
    <location>
        <begin position="225"/>
        <end position="272"/>
    </location>
</feature>
<dbReference type="AlphaFoldDB" id="A0A918DGR3"/>
<evidence type="ECO:0000259" key="2">
    <source>
        <dbReference type="Pfam" id="PF13391"/>
    </source>
</evidence>
<sequence>MAKVRKKMKVRKIHDKDFKPQYLSGTSKPFKEGRKAKSKLEKSVKVEGGKYIATASNDAGEVLYKAEARNHSNAMELLESKIGKGHTIDVENILNQKEDNLTTSLSYLEQSKYSDSTPPNTKEVSTVFMAVPDDITQVSNLKIKELFERHEELDDEELITLIEQEYAKRFDFPLAENTTLLNYEEHAKIDEDEMSHDFFDTAEVKIRKKQNKFRESILRAYGGQCMVTGCTVIVVLEAAHIIPFSESPDNSLDNGLVLRADIHKLFDSNLIRITSGYKVKVDYQLKGTEYELLEGKALTSKTGLLPSMNKVSARL</sequence>
<reference evidence="3" key="1">
    <citation type="journal article" date="2014" name="Int. J. Syst. Evol. Microbiol.">
        <title>Complete genome sequence of Corynebacterium casei LMG S-19264T (=DSM 44701T), isolated from a smear-ripened cheese.</title>
        <authorList>
            <consortium name="US DOE Joint Genome Institute (JGI-PGF)"/>
            <person name="Walter F."/>
            <person name="Albersmeier A."/>
            <person name="Kalinowski J."/>
            <person name="Ruckert C."/>
        </authorList>
    </citation>
    <scope>NUCLEOTIDE SEQUENCE</scope>
    <source>
        <strain evidence="3">CGMCC 1.7086</strain>
    </source>
</reference>